<sequence>MKKYASIDRLLNDIEKNRDKLNKLALESNLQSNEVISCSQQLDVLIHQYQSMVQTRSS</sequence>
<organism evidence="2 3">
    <name type="scientific">Alkalihalobacillus alcalophilus ATCC 27647 = CGMCC 1.3604</name>
    <dbReference type="NCBI Taxonomy" id="1218173"/>
    <lineage>
        <taxon>Bacteria</taxon>
        <taxon>Bacillati</taxon>
        <taxon>Bacillota</taxon>
        <taxon>Bacilli</taxon>
        <taxon>Bacillales</taxon>
        <taxon>Bacillaceae</taxon>
        <taxon>Alkalihalobacillus</taxon>
    </lineage>
</organism>
<feature type="coiled-coil region" evidence="1">
    <location>
        <begin position="4"/>
        <end position="31"/>
    </location>
</feature>
<evidence type="ECO:0000313" key="3">
    <source>
        <dbReference type="Proteomes" id="UP000297014"/>
    </source>
</evidence>
<dbReference type="GO" id="GO:0043937">
    <property type="term" value="P:regulation of sporulation"/>
    <property type="evidence" value="ECO:0007669"/>
    <property type="project" value="InterPro"/>
</dbReference>
<dbReference type="InterPro" id="IPR037208">
    <property type="entry name" value="Spo0E-like_sf"/>
</dbReference>
<evidence type="ECO:0008006" key="4">
    <source>
        <dbReference type="Google" id="ProtNLM"/>
    </source>
</evidence>
<dbReference type="GO" id="GO:0046983">
    <property type="term" value="F:protein dimerization activity"/>
    <property type="evidence" value="ECO:0007669"/>
    <property type="project" value="InterPro"/>
</dbReference>
<dbReference type="Pfam" id="PF09388">
    <property type="entry name" value="SpoOE-like"/>
    <property type="match status" value="1"/>
</dbReference>
<dbReference type="Proteomes" id="UP000297014">
    <property type="component" value="Unassembled WGS sequence"/>
</dbReference>
<dbReference type="OrthoDB" id="2933402at2"/>
<dbReference type="EMBL" id="JALP01000046">
    <property type="protein sequence ID" value="THG91784.1"/>
    <property type="molecule type" value="Genomic_DNA"/>
</dbReference>
<dbReference type="InterPro" id="IPR036638">
    <property type="entry name" value="HLH_DNA-bd_sf"/>
</dbReference>
<dbReference type="InterPro" id="IPR018540">
    <property type="entry name" value="Spo0E-like"/>
</dbReference>
<dbReference type="SUPFAM" id="SSF140500">
    <property type="entry name" value="BAS1536-like"/>
    <property type="match status" value="1"/>
</dbReference>
<protein>
    <recommendedName>
        <fullName evidence="4">Sporulation protein Spo0E</fullName>
    </recommendedName>
</protein>
<evidence type="ECO:0000256" key="1">
    <source>
        <dbReference type="SAM" id="Coils"/>
    </source>
</evidence>
<evidence type="ECO:0000313" key="2">
    <source>
        <dbReference type="EMBL" id="THG91784.1"/>
    </source>
</evidence>
<dbReference type="AlphaFoldDB" id="A0A4S4K2B1"/>
<proteinExistence type="predicted"/>
<keyword evidence="1" id="KW-0175">Coiled coil</keyword>
<accession>A0A4S4K2B1</accession>
<dbReference type="Gene3D" id="4.10.280.10">
    <property type="entry name" value="Helix-loop-helix DNA-binding domain"/>
    <property type="match status" value="1"/>
</dbReference>
<gene>
    <name evidence="2" type="ORF">AJ85_01825</name>
</gene>
<reference evidence="2 3" key="1">
    <citation type="submission" date="2014-01" db="EMBL/GenBank/DDBJ databases">
        <title>Draft genome sequencing of Bacillus alcalophilus CGMCC 1.3604.</title>
        <authorList>
            <person name="Yang J."/>
            <person name="Diao L."/>
            <person name="Yang S."/>
        </authorList>
    </citation>
    <scope>NUCLEOTIDE SEQUENCE [LARGE SCALE GENOMIC DNA]</scope>
    <source>
        <strain evidence="2 3">CGMCC 1.3604</strain>
    </source>
</reference>
<comment type="caution">
    <text evidence="2">The sequence shown here is derived from an EMBL/GenBank/DDBJ whole genome shotgun (WGS) entry which is preliminary data.</text>
</comment>
<dbReference type="RefSeq" id="WP_003320537.1">
    <property type="nucleotide sequence ID" value="NZ_ALPT02000103.1"/>
</dbReference>
<name>A0A4S4K2B1_ALKAL</name>